<proteinExistence type="predicted"/>
<feature type="region of interest" description="Disordered" evidence="1">
    <location>
        <begin position="56"/>
        <end position="83"/>
    </location>
</feature>
<keyword evidence="2" id="KW-0472">Membrane</keyword>
<name>A0A8J7PNU9_9BACT</name>
<dbReference type="EMBL" id="JAFLCK010000037">
    <property type="protein sequence ID" value="MBN8662370.1"/>
    <property type="molecule type" value="Genomic_DNA"/>
</dbReference>
<feature type="transmembrane region" description="Helical" evidence="2">
    <location>
        <begin position="7"/>
        <end position="25"/>
    </location>
</feature>
<accession>A0A8J7PNU9</accession>
<gene>
    <name evidence="3" type="ORF">J0M35_18515</name>
</gene>
<sequence>MIGIFDLLFFSCWICLIFGAIYFHWATAQHGKIRKGSVGSNYWGTYEDTAKVKSQGSFKLPKPSSVLSSTTIGKQPPGSGARR</sequence>
<organism evidence="3 4">
    <name type="scientific">Candidatus Obscuribacter phosphatis</name>
    <dbReference type="NCBI Taxonomy" id="1906157"/>
    <lineage>
        <taxon>Bacteria</taxon>
        <taxon>Bacillati</taxon>
        <taxon>Candidatus Melainabacteria</taxon>
        <taxon>Candidatus Obscuribacterales</taxon>
        <taxon>Candidatus Obscuribacteraceae</taxon>
        <taxon>Candidatus Obscuribacter</taxon>
    </lineage>
</organism>
<reference evidence="3" key="1">
    <citation type="submission" date="2021-02" db="EMBL/GenBank/DDBJ databases">
        <title>Genome-Resolved Metagenomics of a Microbial Community Performing Photosynthetic Biological Nutrient Removal.</title>
        <authorList>
            <person name="Mcdaniel E.A."/>
        </authorList>
    </citation>
    <scope>NUCLEOTIDE SEQUENCE</scope>
    <source>
        <strain evidence="3">UWPOB_OBS1</strain>
    </source>
</reference>
<evidence type="ECO:0000313" key="4">
    <source>
        <dbReference type="Proteomes" id="UP000664277"/>
    </source>
</evidence>
<evidence type="ECO:0000256" key="2">
    <source>
        <dbReference type="SAM" id="Phobius"/>
    </source>
</evidence>
<dbReference type="Proteomes" id="UP000664277">
    <property type="component" value="Unassembled WGS sequence"/>
</dbReference>
<evidence type="ECO:0000256" key="1">
    <source>
        <dbReference type="SAM" id="MobiDB-lite"/>
    </source>
</evidence>
<protein>
    <submittedName>
        <fullName evidence="3">Uncharacterized protein</fullName>
    </submittedName>
</protein>
<keyword evidence="2" id="KW-0812">Transmembrane</keyword>
<comment type="caution">
    <text evidence="3">The sequence shown here is derived from an EMBL/GenBank/DDBJ whole genome shotgun (WGS) entry which is preliminary data.</text>
</comment>
<keyword evidence="2" id="KW-1133">Transmembrane helix</keyword>
<dbReference type="AlphaFoldDB" id="A0A8J7PNU9"/>
<evidence type="ECO:0000313" key="3">
    <source>
        <dbReference type="EMBL" id="MBN8662370.1"/>
    </source>
</evidence>